<evidence type="ECO:0000313" key="14">
    <source>
        <dbReference type="EnsemblPlants" id="TraesCS2B02G058000.1"/>
    </source>
</evidence>
<dbReference type="Gramene" id="TraesCS2B02G058000.1">
    <property type="protein sequence ID" value="TraesCS2B02G058000.1"/>
    <property type="gene ID" value="TraesCS2B02G058000"/>
</dbReference>
<dbReference type="PRINTS" id="PR00385">
    <property type="entry name" value="P450"/>
</dbReference>
<keyword evidence="7 13" id="KW-1133">Transmembrane helix</keyword>
<evidence type="ECO:0000256" key="3">
    <source>
        <dbReference type="ARBA" id="ARBA00010617"/>
    </source>
</evidence>
<gene>
    <name evidence="14" type="primary">LOC123043291</name>
</gene>
<dbReference type="OrthoDB" id="1470350at2759"/>
<dbReference type="Proteomes" id="UP000019116">
    <property type="component" value="Chromosome 2B"/>
</dbReference>
<dbReference type="OMA" id="WEYNDEK"/>
<accession>A0A3B6C0Q8</accession>
<dbReference type="Gramene" id="TraesLDM2B03G00837840.1">
    <property type="protein sequence ID" value="TraesLDM2B03G00837840.1"/>
    <property type="gene ID" value="TraesLDM2B03G00837840"/>
</dbReference>
<dbReference type="InterPro" id="IPR017972">
    <property type="entry name" value="Cyt_P450_CS"/>
</dbReference>
<evidence type="ECO:0000256" key="9">
    <source>
        <dbReference type="ARBA" id="ARBA00023004"/>
    </source>
</evidence>
<evidence type="ECO:0000256" key="10">
    <source>
        <dbReference type="ARBA" id="ARBA00023033"/>
    </source>
</evidence>
<dbReference type="PRINTS" id="PR00463">
    <property type="entry name" value="EP450I"/>
</dbReference>
<feature type="transmembrane region" description="Helical" evidence="13">
    <location>
        <begin position="20"/>
        <end position="41"/>
    </location>
</feature>
<evidence type="ECO:0000256" key="7">
    <source>
        <dbReference type="ARBA" id="ARBA00022989"/>
    </source>
</evidence>
<dbReference type="SMR" id="A0A3B6C0Q8"/>
<comment type="cofactor">
    <cofactor evidence="1 11">
        <name>heme</name>
        <dbReference type="ChEBI" id="CHEBI:30413"/>
    </cofactor>
</comment>
<keyword evidence="5 13" id="KW-0812">Transmembrane</keyword>
<name>A0A3B6C0Q8_WHEAT</name>
<dbReference type="GeneID" id="123043291"/>
<keyword evidence="6 11" id="KW-0479">Metal-binding</keyword>
<evidence type="ECO:0000256" key="4">
    <source>
        <dbReference type="ARBA" id="ARBA00022617"/>
    </source>
</evidence>
<dbReference type="InterPro" id="IPR002401">
    <property type="entry name" value="Cyt_P450_E_grp-I"/>
</dbReference>
<keyword evidence="8 12" id="KW-0560">Oxidoreductase</keyword>
<evidence type="ECO:0000256" key="8">
    <source>
        <dbReference type="ARBA" id="ARBA00023002"/>
    </source>
</evidence>
<dbReference type="PROSITE" id="PS00086">
    <property type="entry name" value="CYTOCHROME_P450"/>
    <property type="match status" value="1"/>
</dbReference>
<dbReference type="InterPro" id="IPR001128">
    <property type="entry name" value="Cyt_P450"/>
</dbReference>
<dbReference type="GO" id="GO:0016705">
    <property type="term" value="F:oxidoreductase activity, acting on paired donors, with incorporation or reduction of molecular oxygen"/>
    <property type="evidence" value="ECO:0007669"/>
    <property type="project" value="InterPro"/>
</dbReference>
<dbReference type="STRING" id="4565.A0A3B6C0Q8"/>
<keyword evidence="15" id="KW-1185">Reference proteome</keyword>
<dbReference type="AlphaFoldDB" id="A0A3B6C0Q8"/>
<feature type="binding site" description="axial binding residue" evidence="11">
    <location>
        <position position="477"/>
    </location>
    <ligand>
        <name>heme</name>
        <dbReference type="ChEBI" id="CHEBI:30413"/>
    </ligand>
    <ligandPart>
        <name>Fe</name>
        <dbReference type="ChEBI" id="CHEBI:18248"/>
    </ligandPart>
</feature>
<evidence type="ECO:0008006" key="16">
    <source>
        <dbReference type="Google" id="ProtNLM"/>
    </source>
</evidence>
<dbReference type="PANTHER" id="PTHR47955:SF14">
    <property type="entry name" value="OS01G0543600 PROTEIN"/>
    <property type="match status" value="1"/>
</dbReference>
<dbReference type="GO" id="GO:0004497">
    <property type="term" value="F:monooxygenase activity"/>
    <property type="evidence" value="ECO:0007669"/>
    <property type="project" value="UniProtKB-KW"/>
</dbReference>
<dbReference type="Gramene" id="TraesCS2B03G0122200.1">
    <property type="protein sequence ID" value="TraesCS2B03G0122200.1.CDS"/>
    <property type="gene ID" value="TraesCS2B03G0122200"/>
</dbReference>
<keyword evidence="9 11" id="KW-0408">Iron</keyword>
<reference evidence="14" key="2">
    <citation type="submission" date="2018-10" db="UniProtKB">
        <authorList>
            <consortium name="EnsemblPlants"/>
        </authorList>
    </citation>
    <scope>IDENTIFICATION</scope>
</reference>
<dbReference type="InterPro" id="IPR036396">
    <property type="entry name" value="Cyt_P450_sf"/>
</dbReference>
<protein>
    <recommendedName>
        <fullName evidence="16">P450</fullName>
    </recommendedName>
</protein>
<dbReference type="Pfam" id="PF00067">
    <property type="entry name" value="p450"/>
    <property type="match status" value="1"/>
</dbReference>
<evidence type="ECO:0000256" key="1">
    <source>
        <dbReference type="ARBA" id="ARBA00001971"/>
    </source>
</evidence>
<keyword evidence="13" id="KW-0472">Membrane</keyword>
<dbReference type="GO" id="GO:0020037">
    <property type="term" value="F:heme binding"/>
    <property type="evidence" value="ECO:0007669"/>
    <property type="project" value="InterPro"/>
</dbReference>
<dbReference type="RefSeq" id="XP_044321636.1">
    <property type="nucleotide sequence ID" value="XM_044465701.1"/>
</dbReference>
<keyword evidence="4 11" id="KW-0349">Heme</keyword>
<dbReference type="SUPFAM" id="SSF48264">
    <property type="entry name" value="Cytochrome P450"/>
    <property type="match status" value="1"/>
</dbReference>
<evidence type="ECO:0000256" key="12">
    <source>
        <dbReference type="RuleBase" id="RU000461"/>
    </source>
</evidence>
<sequence>MVHPLHLHALHELLLQARSPHAALGLVFVLLVCPLLLLLLVRRLATPSTAAATARAREELLGRLPSPPSRLPVIGHLHLVGSLPHVSLRDLAAKHGRDGLMLLRLGAVPTLVVSSPSAAQAVLRTHDHVFASRPYSAVTEILFYGPTDAAFSPYGEHWRQVKKIATTHLLTIKKVRSYRHVREHEVRLVVAKIRDAASKCTAIDMSDLLNAFTNDIVCHAVSGKLFREQGHNKLFRELVEANSLLLGGFNLEDCFPMLVKLDIIKRMVCAKAQQVNKMWDNLLNNIIDEHASKSVAEHNSEDNDFTDVLLSIQQEYKLTGDHIKAQLEIMFQAGTDTTFIVLEYAMVKLMQNPHLMNKLQVEVRSTIPKGKEMVTEDDINSLAYLKAVIKETLRLHMPGPLLIPHLSMADCNIKGYMIPSGIRVIVNSWALARDPSRWEHADEFMPERFMECGSAAAMDYKGNDFLYLPFGAGRRICPGINFAIASIEIMLANLMYHFNWKLPVELMEGGIDMTEVFGTTVHRKEKLLLVPVVPQD</sequence>
<proteinExistence type="inferred from homology"/>
<comment type="pathway">
    <text evidence="2">Secondary metabolite biosynthesis.</text>
</comment>
<reference evidence="14" key="1">
    <citation type="submission" date="2018-08" db="EMBL/GenBank/DDBJ databases">
        <authorList>
            <person name="Rossello M."/>
        </authorList>
    </citation>
    <scope>NUCLEOTIDE SEQUENCE [LARGE SCALE GENOMIC DNA]</scope>
    <source>
        <strain evidence="14">cv. Chinese Spring</strain>
    </source>
</reference>
<dbReference type="CDD" id="cd11072">
    <property type="entry name" value="CYP71-like"/>
    <property type="match status" value="1"/>
</dbReference>
<evidence type="ECO:0000256" key="11">
    <source>
        <dbReference type="PIRSR" id="PIRSR602401-1"/>
    </source>
</evidence>
<evidence type="ECO:0000256" key="6">
    <source>
        <dbReference type="ARBA" id="ARBA00022723"/>
    </source>
</evidence>
<keyword evidence="10 12" id="KW-0503">Monooxygenase</keyword>
<organism evidence="14">
    <name type="scientific">Triticum aestivum</name>
    <name type="common">Wheat</name>
    <dbReference type="NCBI Taxonomy" id="4565"/>
    <lineage>
        <taxon>Eukaryota</taxon>
        <taxon>Viridiplantae</taxon>
        <taxon>Streptophyta</taxon>
        <taxon>Embryophyta</taxon>
        <taxon>Tracheophyta</taxon>
        <taxon>Spermatophyta</taxon>
        <taxon>Magnoliopsida</taxon>
        <taxon>Liliopsida</taxon>
        <taxon>Poales</taxon>
        <taxon>Poaceae</taxon>
        <taxon>BOP clade</taxon>
        <taxon>Pooideae</taxon>
        <taxon>Triticodae</taxon>
        <taxon>Triticeae</taxon>
        <taxon>Triticinae</taxon>
        <taxon>Triticum</taxon>
    </lineage>
</organism>
<evidence type="ECO:0000313" key="15">
    <source>
        <dbReference type="Proteomes" id="UP000019116"/>
    </source>
</evidence>
<evidence type="ECO:0000256" key="2">
    <source>
        <dbReference type="ARBA" id="ARBA00005179"/>
    </source>
</evidence>
<comment type="similarity">
    <text evidence="3 12">Belongs to the cytochrome P450 family.</text>
</comment>
<evidence type="ECO:0000256" key="5">
    <source>
        <dbReference type="ARBA" id="ARBA00022692"/>
    </source>
</evidence>
<dbReference type="PANTHER" id="PTHR47955">
    <property type="entry name" value="CYTOCHROME P450 FAMILY 71 PROTEIN"/>
    <property type="match status" value="1"/>
</dbReference>
<dbReference type="GO" id="GO:0005506">
    <property type="term" value="F:iron ion binding"/>
    <property type="evidence" value="ECO:0007669"/>
    <property type="project" value="InterPro"/>
</dbReference>
<dbReference type="FunFam" id="1.10.630.10:FF:000055">
    <property type="entry name" value="Cytochrome P450 71A26"/>
    <property type="match status" value="1"/>
</dbReference>
<evidence type="ECO:0000256" key="13">
    <source>
        <dbReference type="SAM" id="Phobius"/>
    </source>
</evidence>
<dbReference type="Gene3D" id="1.10.630.10">
    <property type="entry name" value="Cytochrome P450"/>
    <property type="match status" value="1"/>
</dbReference>
<dbReference type="EnsemblPlants" id="TraesCS2B02G058000.1">
    <property type="protein sequence ID" value="TraesCS2B02G058000.1"/>
    <property type="gene ID" value="TraesCS2B02G058000"/>
</dbReference>